<keyword evidence="2 7" id="KW-0812">Transmembrane</keyword>
<evidence type="ECO:0000256" key="1">
    <source>
        <dbReference type="ARBA" id="ARBA00004141"/>
    </source>
</evidence>
<sequence length="403" mass="44931">MIDIIHSVGGLLERQTPPPPPPPPPPDNPSDSRAPHILAIIGSLTGLSGLLVALRCYVRLRILRKFLSEDGVIIAALLCAFGVLACFVGESYHGIGRLYISQEDYRVLTEYMFYHAILIVFGISLVKVSLAVFLLRFAPPKKTLKKFIIGMLVFLILFTIACIMSLILQCLPIRAAWDFSMRATAKCYSAKIYLSIGQFNSAVNIVTDFVFATLPVFMFYKLRINKRTRLSLMGILSLGYFACAAAIVKTVLQSRFLDEPNPFRNCQYLIWNCIELNVGIIAASFPTIKPLVKSILGTTLSFTSGARSSNLHNGQGYQVQFGYEMHTLQHNRTVKEDLKYSVQIGTFNGSDRESEENLTERPYCTTVSRIVQTTEVIVHSEESVDLGVQVMKMGPARTVDDRV</sequence>
<evidence type="ECO:0000256" key="2">
    <source>
        <dbReference type="ARBA" id="ARBA00022692"/>
    </source>
</evidence>
<gene>
    <name evidence="9" type="ORF">BDV28DRAFT_163656</name>
</gene>
<comment type="similarity">
    <text evidence="5">Belongs to the SAT4 family.</text>
</comment>
<dbReference type="GO" id="GO:0016020">
    <property type="term" value="C:membrane"/>
    <property type="evidence" value="ECO:0007669"/>
    <property type="project" value="UniProtKB-SubCell"/>
</dbReference>
<evidence type="ECO:0000256" key="5">
    <source>
        <dbReference type="ARBA" id="ARBA00038359"/>
    </source>
</evidence>
<dbReference type="Proteomes" id="UP000327118">
    <property type="component" value="Unassembled WGS sequence"/>
</dbReference>
<evidence type="ECO:0000313" key="10">
    <source>
        <dbReference type="Proteomes" id="UP000327118"/>
    </source>
</evidence>
<feature type="transmembrane region" description="Helical" evidence="7">
    <location>
        <begin position="232"/>
        <end position="248"/>
    </location>
</feature>
<feature type="transmembrane region" description="Helical" evidence="7">
    <location>
        <begin position="201"/>
        <end position="220"/>
    </location>
</feature>
<feature type="transmembrane region" description="Helical" evidence="7">
    <location>
        <begin position="112"/>
        <end position="135"/>
    </location>
</feature>
<dbReference type="Pfam" id="PF20684">
    <property type="entry name" value="Fung_rhodopsin"/>
    <property type="match status" value="1"/>
</dbReference>
<feature type="transmembrane region" description="Helical" evidence="7">
    <location>
        <begin position="70"/>
        <end position="92"/>
    </location>
</feature>
<evidence type="ECO:0000256" key="3">
    <source>
        <dbReference type="ARBA" id="ARBA00022989"/>
    </source>
</evidence>
<dbReference type="InterPro" id="IPR052337">
    <property type="entry name" value="SAT4-like"/>
</dbReference>
<dbReference type="InterPro" id="IPR049326">
    <property type="entry name" value="Rhodopsin_dom_fungi"/>
</dbReference>
<dbReference type="OrthoDB" id="5022096at2759"/>
<accession>A0A5N6ZBK1</accession>
<organism evidence="9 10">
    <name type="scientific">Aspergillus coremiiformis</name>
    <dbReference type="NCBI Taxonomy" id="138285"/>
    <lineage>
        <taxon>Eukaryota</taxon>
        <taxon>Fungi</taxon>
        <taxon>Dikarya</taxon>
        <taxon>Ascomycota</taxon>
        <taxon>Pezizomycotina</taxon>
        <taxon>Eurotiomycetes</taxon>
        <taxon>Eurotiomycetidae</taxon>
        <taxon>Eurotiales</taxon>
        <taxon>Aspergillaceae</taxon>
        <taxon>Aspergillus</taxon>
        <taxon>Aspergillus subgen. Circumdati</taxon>
    </lineage>
</organism>
<evidence type="ECO:0000256" key="4">
    <source>
        <dbReference type="ARBA" id="ARBA00023136"/>
    </source>
</evidence>
<keyword evidence="10" id="KW-1185">Reference proteome</keyword>
<keyword evidence="4 7" id="KW-0472">Membrane</keyword>
<proteinExistence type="inferred from homology"/>
<evidence type="ECO:0000256" key="7">
    <source>
        <dbReference type="SAM" id="Phobius"/>
    </source>
</evidence>
<dbReference type="PANTHER" id="PTHR33048">
    <property type="entry name" value="PTH11-LIKE INTEGRAL MEMBRANE PROTEIN (AFU_ORTHOLOGUE AFUA_5G11245)"/>
    <property type="match status" value="1"/>
</dbReference>
<evidence type="ECO:0000256" key="6">
    <source>
        <dbReference type="SAM" id="MobiDB-lite"/>
    </source>
</evidence>
<protein>
    <recommendedName>
        <fullName evidence="8">Rhodopsin domain-containing protein</fullName>
    </recommendedName>
</protein>
<dbReference type="AlphaFoldDB" id="A0A5N6ZBK1"/>
<evidence type="ECO:0000313" key="9">
    <source>
        <dbReference type="EMBL" id="KAE8355042.1"/>
    </source>
</evidence>
<feature type="region of interest" description="Disordered" evidence="6">
    <location>
        <begin position="10"/>
        <end position="30"/>
    </location>
</feature>
<name>A0A5N6ZBK1_9EURO</name>
<feature type="transmembrane region" description="Helical" evidence="7">
    <location>
        <begin position="37"/>
        <end position="58"/>
    </location>
</feature>
<dbReference type="SUPFAM" id="SSF101447">
    <property type="entry name" value="Formin homology 2 domain (FH2 domain)"/>
    <property type="match status" value="1"/>
</dbReference>
<feature type="transmembrane region" description="Helical" evidence="7">
    <location>
        <begin position="147"/>
        <end position="168"/>
    </location>
</feature>
<evidence type="ECO:0000259" key="8">
    <source>
        <dbReference type="Pfam" id="PF20684"/>
    </source>
</evidence>
<dbReference type="EMBL" id="ML739060">
    <property type="protein sequence ID" value="KAE8355042.1"/>
    <property type="molecule type" value="Genomic_DNA"/>
</dbReference>
<keyword evidence="3 7" id="KW-1133">Transmembrane helix</keyword>
<reference evidence="10" key="1">
    <citation type="submission" date="2019-04" db="EMBL/GenBank/DDBJ databases">
        <title>Friends and foes A comparative genomics studyof 23 Aspergillus species from section Flavi.</title>
        <authorList>
            <consortium name="DOE Joint Genome Institute"/>
            <person name="Kjaerbolling I."/>
            <person name="Vesth T."/>
            <person name="Frisvad J.C."/>
            <person name="Nybo J.L."/>
            <person name="Theobald S."/>
            <person name="Kildgaard S."/>
            <person name="Isbrandt T."/>
            <person name="Kuo A."/>
            <person name="Sato A."/>
            <person name="Lyhne E.K."/>
            <person name="Kogle M.E."/>
            <person name="Wiebenga A."/>
            <person name="Kun R.S."/>
            <person name="Lubbers R.J."/>
            <person name="Makela M.R."/>
            <person name="Barry K."/>
            <person name="Chovatia M."/>
            <person name="Clum A."/>
            <person name="Daum C."/>
            <person name="Haridas S."/>
            <person name="He G."/>
            <person name="LaButti K."/>
            <person name="Lipzen A."/>
            <person name="Mondo S."/>
            <person name="Riley R."/>
            <person name="Salamov A."/>
            <person name="Simmons B.A."/>
            <person name="Magnuson J.K."/>
            <person name="Henrissat B."/>
            <person name="Mortensen U.H."/>
            <person name="Larsen T.O."/>
            <person name="Devries R.P."/>
            <person name="Grigoriev I.V."/>
            <person name="Machida M."/>
            <person name="Baker S.E."/>
            <person name="Andersen M.R."/>
        </authorList>
    </citation>
    <scope>NUCLEOTIDE SEQUENCE [LARGE SCALE GENOMIC DNA]</scope>
    <source>
        <strain evidence="10">CBS 553.77</strain>
    </source>
</reference>
<feature type="compositionally biased region" description="Pro residues" evidence="6">
    <location>
        <begin position="16"/>
        <end position="28"/>
    </location>
</feature>
<feature type="domain" description="Rhodopsin" evidence="8">
    <location>
        <begin position="54"/>
        <end position="293"/>
    </location>
</feature>
<dbReference type="PANTHER" id="PTHR33048:SF167">
    <property type="entry name" value="INTEGRAL MEMBRANE PROTEIN"/>
    <property type="match status" value="1"/>
</dbReference>
<comment type="subcellular location">
    <subcellularLocation>
        <location evidence="1">Membrane</location>
        <topology evidence="1">Multi-pass membrane protein</topology>
    </subcellularLocation>
</comment>